<name>A0A0N1H207_9EURO</name>
<proteinExistence type="predicted"/>
<evidence type="ECO:0000313" key="1">
    <source>
        <dbReference type="EMBL" id="KPI35095.1"/>
    </source>
</evidence>
<dbReference type="RefSeq" id="XP_017995058.1">
    <property type="nucleotide sequence ID" value="XM_018141267.1"/>
</dbReference>
<protein>
    <submittedName>
        <fullName evidence="1">Uncharacterized protein</fullName>
    </submittedName>
</protein>
<reference evidence="1 2" key="1">
    <citation type="submission" date="2015-06" db="EMBL/GenBank/DDBJ databases">
        <title>Draft genome of the ant-associated black yeast Phialophora attae CBS 131958.</title>
        <authorList>
            <person name="Moreno L.F."/>
            <person name="Stielow B.J."/>
            <person name="de Hoog S."/>
            <person name="Vicente V.A."/>
            <person name="Weiss V.A."/>
            <person name="de Vries M."/>
            <person name="Cruz L.M."/>
            <person name="Souza E.M."/>
        </authorList>
    </citation>
    <scope>NUCLEOTIDE SEQUENCE [LARGE SCALE GENOMIC DNA]</scope>
    <source>
        <strain evidence="1 2">CBS 131958</strain>
    </source>
</reference>
<organism evidence="1 2">
    <name type="scientific">Cyphellophora attinorum</name>
    <dbReference type="NCBI Taxonomy" id="1664694"/>
    <lineage>
        <taxon>Eukaryota</taxon>
        <taxon>Fungi</taxon>
        <taxon>Dikarya</taxon>
        <taxon>Ascomycota</taxon>
        <taxon>Pezizomycotina</taxon>
        <taxon>Eurotiomycetes</taxon>
        <taxon>Chaetothyriomycetidae</taxon>
        <taxon>Chaetothyriales</taxon>
        <taxon>Cyphellophoraceae</taxon>
        <taxon>Cyphellophora</taxon>
    </lineage>
</organism>
<sequence>MDTAGVITATTTSSSDIIVNVESNLLELPAEVRQIVHRELFQEANVEIRIYRNQLRLCDNKITSILRVNRLLRAEALPIAHGTVLFHGKAKAFQRLHTLAKGYGGLVDSSKLAKVRMNWNRWNWTECDPFPWIAGWIEQSRMLQEINYEIRSPLPPRAGRNIPSTNQLYDSETLRQSELGNLMGSGYTTCLWSLTRDVELLHAKVCSSRSTRPKIVIEAEMFMSDPDDWSLRVHVCEKRLEIKLKDKWFTLPQKRWGQL</sequence>
<accession>A0A0N1H207</accession>
<dbReference type="EMBL" id="LFJN01000044">
    <property type="protein sequence ID" value="KPI35095.1"/>
    <property type="molecule type" value="Genomic_DNA"/>
</dbReference>
<keyword evidence="2" id="KW-1185">Reference proteome</keyword>
<dbReference type="OrthoDB" id="5372935at2759"/>
<dbReference type="GeneID" id="28733147"/>
<comment type="caution">
    <text evidence="1">The sequence shown here is derived from an EMBL/GenBank/DDBJ whole genome shotgun (WGS) entry which is preliminary data.</text>
</comment>
<evidence type="ECO:0000313" key="2">
    <source>
        <dbReference type="Proteomes" id="UP000038010"/>
    </source>
</evidence>
<gene>
    <name evidence="1" type="ORF">AB675_1382</name>
</gene>
<dbReference type="VEuPathDB" id="FungiDB:AB675_1382"/>
<dbReference type="Proteomes" id="UP000038010">
    <property type="component" value="Unassembled WGS sequence"/>
</dbReference>
<dbReference type="AlphaFoldDB" id="A0A0N1H207"/>